<feature type="region of interest" description="Disordered" evidence="1">
    <location>
        <begin position="75"/>
        <end position="96"/>
    </location>
</feature>
<protein>
    <submittedName>
        <fullName evidence="4">Poly [ADP-ribose] polymerase (PARP)</fullName>
    </submittedName>
</protein>
<accession>A0A9P1G6K4</accession>
<evidence type="ECO:0000313" key="5">
    <source>
        <dbReference type="Proteomes" id="UP001152797"/>
    </source>
</evidence>
<evidence type="ECO:0000313" key="4">
    <source>
        <dbReference type="EMBL" id="CAL4788808.1"/>
    </source>
</evidence>
<dbReference type="Proteomes" id="UP001152797">
    <property type="component" value="Unassembled WGS sequence"/>
</dbReference>
<dbReference type="EMBL" id="CAMXCT010002949">
    <property type="protein sequence ID" value="CAI4001496.1"/>
    <property type="molecule type" value="Genomic_DNA"/>
</dbReference>
<sequence length="400" mass="44647">QNRGAAMSLVDSAAVFEGRARVIGLPDATITAMGLRGWTTHATFAFSVATQPGVDEQVAALRKRKPAANLDNECQQSGLTSKRKRLDDGPQGSEGIQDLFQSIDVTAMSSSFIGAHQVDAPDVLHEEAQRNRAREIPLPKKLRWRCGMQPDEQTEQLQKMGSGTQPRGGRSPVLMAEFQFKVDITTFDVAPPQCIAEDSPPPFQGIPVGAKLISSRNFSEVGKEGEKKEGLKATYGVFSSPWDFLRRALAVEHPLDTPQLVDKSNLRAIVFLRDHSVADVKAFRAKQLRRFVERAEFLKTEEEALKATLDGDVRAALAPKRLLLFKEMMEEAGVGDKGYQYCKDIPRFKPFGSKRRLRRSLGESWSECFPRPLEKFARNKGFKRKQQTCCRLPNSVNEKE</sequence>
<proteinExistence type="predicted"/>
<evidence type="ECO:0000313" key="2">
    <source>
        <dbReference type="EMBL" id="CAI4001496.1"/>
    </source>
</evidence>
<evidence type="ECO:0000313" key="3">
    <source>
        <dbReference type="EMBL" id="CAL1154871.1"/>
    </source>
</evidence>
<dbReference type="EMBL" id="CAMXCT030002949">
    <property type="protein sequence ID" value="CAL4788808.1"/>
    <property type="molecule type" value="Genomic_DNA"/>
</dbReference>
<gene>
    <name evidence="2" type="ORF">C1SCF055_LOCUS27540</name>
</gene>
<feature type="non-terminal residue" evidence="2">
    <location>
        <position position="1"/>
    </location>
</feature>
<evidence type="ECO:0000256" key="1">
    <source>
        <dbReference type="SAM" id="MobiDB-lite"/>
    </source>
</evidence>
<comment type="caution">
    <text evidence="2">The sequence shown here is derived from an EMBL/GenBank/DDBJ whole genome shotgun (WGS) entry which is preliminary data.</text>
</comment>
<keyword evidence="5" id="KW-1185">Reference proteome</keyword>
<dbReference type="EMBL" id="CAMXCT020002949">
    <property type="protein sequence ID" value="CAL1154871.1"/>
    <property type="molecule type" value="Genomic_DNA"/>
</dbReference>
<name>A0A9P1G6K4_9DINO</name>
<organism evidence="2">
    <name type="scientific">Cladocopium goreaui</name>
    <dbReference type="NCBI Taxonomy" id="2562237"/>
    <lineage>
        <taxon>Eukaryota</taxon>
        <taxon>Sar</taxon>
        <taxon>Alveolata</taxon>
        <taxon>Dinophyceae</taxon>
        <taxon>Suessiales</taxon>
        <taxon>Symbiodiniaceae</taxon>
        <taxon>Cladocopium</taxon>
    </lineage>
</organism>
<reference evidence="2" key="1">
    <citation type="submission" date="2022-10" db="EMBL/GenBank/DDBJ databases">
        <authorList>
            <person name="Chen Y."/>
            <person name="Dougan E. K."/>
            <person name="Chan C."/>
            <person name="Rhodes N."/>
            <person name="Thang M."/>
        </authorList>
    </citation>
    <scope>NUCLEOTIDE SEQUENCE</scope>
</reference>
<dbReference type="AlphaFoldDB" id="A0A9P1G6K4"/>
<reference evidence="3" key="2">
    <citation type="submission" date="2024-04" db="EMBL/GenBank/DDBJ databases">
        <authorList>
            <person name="Chen Y."/>
            <person name="Shah S."/>
            <person name="Dougan E. K."/>
            <person name="Thang M."/>
            <person name="Chan C."/>
        </authorList>
    </citation>
    <scope>NUCLEOTIDE SEQUENCE [LARGE SCALE GENOMIC DNA]</scope>
</reference>